<dbReference type="OrthoDB" id="9055647at2"/>
<dbReference type="GO" id="GO:0022857">
    <property type="term" value="F:transmembrane transporter activity"/>
    <property type="evidence" value="ECO:0007669"/>
    <property type="project" value="InterPro"/>
</dbReference>
<evidence type="ECO:0000313" key="10">
    <source>
        <dbReference type="Proteomes" id="UP000298325"/>
    </source>
</evidence>
<evidence type="ECO:0000256" key="3">
    <source>
        <dbReference type="ARBA" id="ARBA00022448"/>
    </source>
</evidence>
<evidence type="ECO:0000256" key="8">
    <source>
        <dbReference type="SAM" id="Phobius"/>
    </source>
</evidence>
<feature type="transmembrane region" description="Helical" evidence="8">
    <location>
        <begin position="165"/>
        <end position="198"/>
    </location>
</feature>
<dbReference type="FunFam" id="1.10.3470.10:FF:000001">
    <property type="entry name" value="Vitamin B12 ABC transporter permease BtuC"/>
    <property type="match status" value="1"/>
</dbReference>
<dbReference type="PANTHER" id="PTHR30472:SF24">
    <property type="entry name" value="FERRIC ENTEROBACTIN TRANSPORT SYSTEM PERMEASE PROTEIN FEPG"/>
    <property type="match status" value="1"/>
</dbReference>
<dbReference type="AlphaFoldDB" id="A0A4Z1BSX0"/>
<evidence type="ECO:0000256" key="2">
    <source>
        <dbReference type="ARBA" id="ARBA00007935"/>
    </source>
</evidence>
<dbReference type="EMBL" id="SRPF01000002">
    <property type="protein sequence ID" value="TGN40289.1"/>
    <property type="molecule type" value="Genomic_DNA"/>
</dbReference>
<accession>A0A4Z1BSX0</accession>
<gene>
    <name evidence="9" type="ORF">E5Q11_08390</name>
</gene>
<dbReference type="Pfam" id="PF01032">
    <property type="entry name" value="FecCD"/>
    <property type="match status" value="1"/>
</dbReference>
<feature type="transmembrane region" description="Helical" evidence="8">
    <location>
        <begin position="253"/>
        <end position="280"/>
    </location>
</feature>
<dbReference type="InterPro" id="IPR037294">
    <property type="entry name" value="ABC_BtuC-like"/>
</dbReference>
<feature type="transmembrane region" description="Helical" evidence="8">
    <location>
        <begin position="323"/>
        <end position="342"/>
    </location>
</feature>
<comment type="subcellular location">
    <subcellularLocation>
        <location evidence="1">Cell membrane</location>
        <topology evidence="1">Multi-pass membrane protein</topology>
    </subcellularLocation>
</comment>
<feature type="transmembrane region" description="Helical" evidence="8">
    <location>
        <begin position="134"/>
        <end position="153"/>
    </location>
</feature>
<keyword evidence="10" id="KW-1185">Reference proteome</keyword>
<keyword evidence="3" id="KW-0813">Transport</keyword>
<evidence type="ECO:0000256" key="6">
    <source>
        <dbReference type="ARBA" id="ARBA00022989"/>
    </source>
</evidence>
<feature type="transmembrane region" description="Helical" evidence="8">
    <location>
        <begin position="292"/>
        <end position="311"/>
    </location>
</feature>
<evidence type="ECO:0000256" key="1">
    <source>
        <dbReference type="ARBA" id="ARBA00004651"/>
    </source>
</evidence>
<comment type="caution">
    <text evidence="9">The sequence shown here is derived from an EMBL/GenBank/DDBJ whole genome shotgun (WGS) entry which is preliminary data.</text>
</comment>
<evidence type="ECO:0000313" key="9">
    <source>
        <dbReference type="EMBL" id="TGN40289.1"/>
    </source>
</evidence>
<dbReference type="SUPFAM" id="SSF81345">
    <property type="entry name" value="ABC transporter involved in vitamin B12 uptake, BtuC"/>
    <property type="match status" value="1"/>
</dbReference>
<keyword evidence="4" id="KW-1003">Cell membrane</keyword>
<protein>
    <submittedName>
        <fullName evidence="9">Iron ABC transporter permease</fullName>
    </submittedName>
</protein>
<dbReference type="GO" id="GO:0005886">
    <property type="term" value="C:plasma membrane"/>
    <property type="evidence" value="ECO:0007669"/>
    <property type="project" value="UniProtKB-SubCell"/>
</dbReference>
<feature type="transmembrane region" description="Helical" evidence="8">
    <location>
        <begin position="78"/>
        <end position="96"/>
    </location>
</feature>
<comment type="similarity">
    <text evidence="2">Belongs to the binding-protein-dependent transport system permease family. FecCD subfamily.</text>
</comment>
<keyword evidence="6 8" id="KW-1133">Transmembrane helix</keyword>
<evidence type="ECO:0000256" key="7">
    <source>
        <dbReference type="ARBA" id="ARBA00023136"/>
    </source>
</evidence>
<dbReference type="RefSeq" id="WP_135802951.1">
    <property type="nucleotide sequence ID" value="NZ_SRPF01000002.1"/>
</dbReference>
<dbReference type="InterPro" id="IPR000522">
    <property type="entry name" value="ABC_transptr_permease_BtuC"/>
</dbReference>
<keyword evidence="7 8" id="KW-0472">Membrane</keyword>
<dbReference type="Proteomes" id="UP000298325">
    <property type="component" value="Unassembled WGS sequence"/>
</dbReference>
<reference evidence="9 10" key="1">
    <citation type="submission" date="2019-04" db="EMBL/GenBank/DDBJ databases">
        <authorList>
            <person name="Park S."/>
            <person name="Yoon J.-H."/>
        </authorList>
    </citation>
    <scope>NUCLEOTIDE SEQUENCE [LARGE SCALE GENOMIC DNA]</scope>
    <source>
        <strain evidence="9 10">HJM-18</strain>
    </source>
</reference>
<keyword evidence="5 8" id="KW-0812">Transmembrane</keyword>
<feature type="transmembrane region" description="Helical" evidence="8">
    <location>
        <begin position="108"/>
        <end position="127"/>
    </location>
</feature>
<sequence length="348" mass="35819">MSKTLVLRGPADRWSVRIQPAVLWVCLGLAGLLCLSALVSLSLGTYPTTVPQIIQALSGSEDLSGIRLILLEIRLPRILMAILAGGALGLAGLLLQGLVQNPLASPDVVGITSGASAAAVFTLWITGSAGGTPLLVPAAIGGALVVTVLLVMLSWRGGVSPTRLVLIGVGLAAGLSAVTTLILVVSPDATAMSAYIWLTGSLYAARWNDVFGLAPVVMGGLAVAIAVARHLDLHALGTDLALALGSSVNRQRLVHLLLAVLLAGGAVAYAGALGFIGLLAPHMARRIIRTGHVGLTVISALLGCLILLWADLAGRVMFIPRDLPAGLFVAGVGAPFFVFLLYRLRRQS</sequence>
<proteinExistence type="inferred from homology"/>
<evidence type="ECO:0000256" key="4">
    <source>
        <dbReference type="ARBA" id="ARBA00022475"/>
    </source>
</evidence>
<dbReference type="CDD" id="cd06550">
    <property type="entry name" value="TM_ABC_iron-siderophores_like"/>
    <property type="match status" value="1"/>
</dbReference>
<organism evidence="9 10">
    <name type="scientific">Marinobacter confluentis</name>
    <dbReference type="NCBI Taxonomy" id="1697557"/>
    <lineage>
        <taxon>Bacteria</taxon>
        <taxon>Pseudomonadati</taxon>
        <taxon>Pseudomonadota</taxon>
        <taxon>Gammaproteobacteria</taxon>
        <taxon>Pseudomonadales</taxon>
        <taxon>Marinobacteraceae</taxon>
        <taxon>Marinobacter</taxon>
    </lineage>
</organism>
<dbReference type="PANTHER" id="PTHR30472">
    <property type="entry name" value="FERRIC ENTEROBACTIN TRANSPORT SYSTEM PERMEASE PROTEIN"/>
    <property type="match status" value="1"/>
</dbReference>
<name>A0A4Z1BSX0_9GAMM</name>
<evidence type="ECO:0000256" key="5">
    <source>
        <dbReference type="ARBA" id="ARBA00022692"/>
    </source>
</evidence>
<dbReference type="GO" id="GO:0033214">
    <property type="term" value="P:siderophore-iron import into cell"/>
    <property type="evidence" value="ECO:0007669"/>
    <property type="project" value="TreeGrafter"/>
</dbReference>
<dbReference type="Gene3D" id="1.10.3470.10">
    <property type="entry name" value="ABC transporter involved in vitamin B12 uptake, BtuC"/>
    <property type="match status" value="1"/>
</dbReference>
<feature type="transmembrane region" description="Helical" evidence="8">
    <location>
        <begin position="21"/>
        <end position="41"/>
    </location>
</feature>